<feature type="domain" description="Reverse transcriptase" evidence="1">
    <location>
        <begin position="138"/>
        <end position="199"/>
    </location>
</feature>
<comment type="caution">
    <text evidence="2">The sequence shown here is derived from an EMBL/GenBank/DDBJ whole genome shotgun (WGS) entry which is preliminary data.</text>
</comment>
<protein>
    <recommendedName>
        <fullName evidence="1">Reverse transcriptase domain-containing protein</fullName>
    </recommendedName>
</protein>
<dbReference type="Gene3D" id="3.30.70.270">
    <property type="match status" value="1"/>
</dbReference>
<dbReference type="PANTHER" id="PTHR24559:SF439">
    <property type="entry name" value="RETROTRANSPOSON, UNCLASSIFIED-LIKE PROTEIN"/>
    <property type="match status" value="1"/>
</dbReference>
<dbReference type="EMBL" id="QGNW01000230">
    <property type="protein sequence ID" value="RVW83240.1"/>
    <property type="molecule type" value="Genomic_DNA"/>
</dbReference>
<dbReference type="AlphaFoldDB" id="A0A438HFJ8"/>
<organism evidence="2 3">
    <name type="scientific">Vitis vinifera</name>
    <name type="common">Grape</name>
    <dbReference type="NCBI Taxonomy" id="29760"/>
    <lineage>
        <taxon>Eukaryota</taxon>
        <taxon>Viridiplantae</taxon>
        <taxon>Streptophyta</taxon>
        <taxon>Embryophyta</taxon>
        <taxon>Tracheophyta</taxon>
        <taxon>Spermatophyta</taxon>
        <taxon>Magnoliopsida</taxon>
        <taxon>eudicotyledons</taxon>
        <taxon>Gunneridae</taxon>
        <taxon>Pentapetalae</taxon>
        <taxon>rosids</taxon>
        <taxon>Vitales</taxon>
        <taxon>Vitaceae</taxon>
        <taxon>Viteae</taxon>
        <taxon>Vitis</taxon>
    </lineage>
</organism>
<dbReference type="InterPro" id="IPR000477">
    <property type="entry name" value="RT_dom"/>
</dbReference>
<dbReference type="InterPro" id="IPR053134">
    <property type="entry name" value="RNA-dir_DNA_polymerase"/>
</dbReference>
<dbReference type="PANTHER" id="PTHR24559">
    <property type="entry name" value="TRANSPOSON TY3-I GAG-POL POLYPROTEIN"/>
    <property type="match status" value="1"/>
</dbReference>
<name>A0A438HFJ8_VITVI</name>
<dbReference type="Proteomes" id="UP000288805">
    <property type="component" value="Unassembled WGS sequence"/>
</dbReference>
<evidence type="ECO:0000313" key="3">
    <source>
        <dbReference type="Proteomes" id="UP000288805"/>
    </source>
</evidence>
<sequence>MHGLNETQRKLKQQGYAVKHSMEGLGFIPFEPIKISTKTNKTKASTQHIIVEYMDESSGSNSPPQISVFDQIEAPIVQALVFTSYHVIVEVDSNSEFSEDEPGKAPQVFEDGGKPTIDELKELNLGTNENSRPIYVSAIYQHATQKIFDDMLHKNVECYVDDLVIKSRKIEYHLRDLRKVFDRLRRYQLKMNLLKYAFGVSSGMSTLQRLMKKDVLFVWDKACHDAFESIKKYLANPPILGASMEGKPLLLYIIAQECSLGALLA</sequence>
<dbReference type="SUPFAM" id="SSF56672">
    <property type="entry name" value="DNA/RNA polymerases"/>
    <property type="match status" value="1"/>
</dbReference>
<evidence type="ECO:0000259" key="1">
    <source>
        <dbReference type="Pfam" id="PF00078"/>
    </source>
</evidence>
<accession>A0A438HFJ8</accession>
<evidence type="ECO:0000313" key="2">
    <source>
        <dbReference type="EMBL" id="RVW83240.1"/>
    </source>
</evidence>
<dbReference type="Pfam" id="PF00078">
    <property type="entry name" value="RVT_1"/>
    <property type="match status" value="1"/>
</dbReference>
<dbReference type="InterPro" id="IPR043128">
    <property type="entry name" value="Rev_trsase/Diguanyl_cyclase"/>
</dbReference>
<reference evidence="2 3" key="1">
    <citation type="journal article" date="2018" name="PLoS Genet.">
        <title>Population sequencing reveals clonal diversity and ancestral inbreeding in the grapevine cultivar Chardonnay.</title>
        <authorList>
            <person name="Roach M.J."/>
            <person name="Johnson D.L."/>
            <person name="Bohlmann J."/>
            <person name="van Vuuren H.J."/>
            <person name="Jones S.J."/>
            <person name="Pretorius I.S."/>
            <person name="Schmidt S.A."/>
            <person name="Borneman A.R."/>
        </authorList>
    </citation>
    <scope>NUCLEOTIDE SEQUENCE [LARGE SCALE GENOMIC DNA]</scope>
    <source>
        <strain evidence="3">cv. Chardonnay</strain>
        <tissue evidence="2">Leaf</tissue>
    </source>
</reference>
<gene>
    <name evidence="2" type="ORF">CK203_039679</name>
</gene>
<proteinExistence type="predicted"/>
<dbReference type="InterPro" id="IPR043502">
    <property type="entry name" value="DNA/RNA_pol_sf"/>
</dbReference>